<dbReference type="Proteomes" id="UP001163321">
    <property type="component" value="Chromosome 8"/>
</dbReference>
<proteinExistence type="predicted"/>
<protein>
    <submittedName>
        <fullName evidence="1">Uncharacterized protein</fullName>
    </submittedName>
</protein>
<evidence type="ECO:0000313" key="2">
    <source>
        <dbReference type="Proteomes" id="UP001163321"/>
    </source>
</evidence>
<evidence type="ECO:0000313" key="1">
    <source>
        <dbReference type="EMBL" id="KAI9907728.1"/>
    </source>
</evidence>
<dbReference type="EMBL" id="CM047587">
    <property type="protein sequence ID" value="KAI9907728.1"/>
    <property type="molecule type" value="Genomic_DNA"/>
</dbReference>
<name>A0ACC0VPU0_9STRA</name>
<keyword evidence="2" id="KW-1185">Reference proteome</keyword>
<sequence length="86" mass="9960">MVTASTPSNYLARASGLPKLDLSQSMLNQQSRVRRFHVRRLKQMDLTSSQKASVRRHLWKQKRGKDGVMRWVSIDSQQAYDQEGMP</sequence>
<comment type="caution">
    <text evidence="1">The sequence shown here is derived from an EMBL/GenBank/DDBJ whole genome shotgun (WGS) entry which is preliminary data.</text>
</comment>
<organism evidence="1 2">
    <name type="scientific">Peronosclerospora sorghi</name>
    <dbReference type="NCBI Taxonomy" id="230839"/>
    <lineage>
        <taxon>Eukaryota</taxon>
        <taxon>Sar</taxon>
        <taxon>Stramenopiles</taxon>
        <taxon>Oomycota</taxon>
        <taxon>Peronosporomycetes</taxon>
        <taxon>Peronosporales</taxon>
        <taxon>Peronosporaceae</taxon>
        <taxon>Peronosclerospora</taxon>
    </lineage>
</organism>
<gene>
    <name evidence="1" type="ORF">PsorP6_004780</name>
</gene>
<accession>A0ACC0VPU0</accession>
<reference evidence="1 2" key="1">
    <citation type="journal article" date="2022" name="bioRxiv">
        <title>The genome of the oomycete Peronosclerospora sorghi, a cosmopolitan pathogen of maize and sorghum, is inflated with dispersed pseudogenes.</title>
        <authorList>
            <person name="Fletcher K."/>
            <person name="Martin F."/>
            <person name="Isakeit T."/>
            <person name="Cavanaugh K."/>
            <person name="Magill C."/>
            <person name="Michelmore R."/>
        </authorList>
    </citation>
    <scope>NUCLEOTIDE SEQUENCE [LARGE SCALE GENOMIC DNA]</scope>
    <source>
        <strain evidence="1">P6</strain>
    </source>
</reference>